<comment type="similarity">
    <text evidence="1">Belongs to the peptidase S51 family.</text>
</comment>
<evidence type="ECO:0000313" key="6">
    <source>
        <dbReference type="Proteomes" id="UP000198983"/>
    </source>
</evidence>
<dbReference type="Gene3D" id="3.40.50.880">
    <property type="match status" value="1"/>
</dbReference>
<dbReference type="Proteomes" id="UP000198983">
    <property type="component" value="Chromosome I"/>
</dbReference>
<gene>
    <name evidence="5" type="ORF">SAMN04489717_1300</name>
</gene>
<dbReference type="InterPro" id="IPR029062">
    <property type="entry name" value="Class_I_gatase-like"/>
</dbReference>
<dbReference type="EMBL" id="LT629732">
    <property type="protein sequence ID" value="SDS00492.1"/>
    <property type="molecule type" value="Genomic_DNA"/>
</dbReference>
<dbReference type="AlphaFoldDB" id="A0A1H1NND0"/>
<dbReference type="Pfam" id="PF03575">
    <property type="entry name" value="Peptidase_S51"/>
    <property type="match status" value="1"/>
</dbReference>
<reference evidence="5 6" key="1">
    <citation type="submission" date="2016-10" db="EMBL/GenBank/DDBJ databases">
        <authorList>
            <person name="de Groot N.N."/>
        </authorList>
    </citation>
    <scope>NUCLEOTIDE SEQUENCE [LARGE SCALE GENOMIC DNA]</scope>
    <source>
        <strain evidence="5 6">DSM 22024</strain>
    </source>
</reference>
<evidence type="ECO:0000256" key="2">
    <source>
        <dbReference type="ARBA" id="ARBA00022670"/>
    </source>
</evidence>
<accession>A0A1H1NND0</accession>
<dbReference type="OrthoDB" id="9778515at2"/>
<keyword evidence="6" id="KW-1185">Reference proteome</keyword>
<evidence type="ECO:0000256" key="3">
    <source>
        <dbReference type="ARBA" id="ARBA00022801"/>
    </source>
</evidence>
<name>A0A1H1NND0_9ACTN</name>
<sequence>MTGRVFLAGGGGAEASKPLDEQFAHAVGAGPLAYWPVAMEPDRYADAEAWLRDVYEPLGVRDISTWDGEASPTFTGVRGIYIGGGNTYRLLALAQRFGVLHRLREYVAAGGMVFGGSAGAALLGADISTVAHLDRNDAKVVDTAGADLAAGHAVFVHHADGDLPRESVWTATYRRPVLALSEHANAIVAGNAVTAVGPDPVLLVSPTGRRKLAPGSTSYAGSPA</sequence>
<keyword evidence="4" id="KW-0720">Serine protease</keyword>
<evidence type="ECO:0000256" key="4">
    <source>
        <dbReference type="ARBA" id="ARBA00022825"/>
    </source>
</evidence>
<protein>
    <submittedName>
        <fullName evidence="5">Dipeptidase E</fullName>
    </submittedName>
</protein>
<dbReference type="RefSeq" id="WP_092651529.1">
    <property type="nucleotide sequence ID" value="NZ_LT629732.1"/>
</dbReference>
<evidence type="ECO:0000313" key="5">
    <source>
        <dbReference type="EMBL" id="SDS00492.1"/>
    </source>
</evidence>
<evidence type="ECO:0000256" key="1">
    <source>
        <dbReference type="ARBA" id="ARBA00006534"/>
    </source>
</evidence>
<dbReference type="GO" id="GO:0006508">
    <property type="term" value="P:proteolysis"/>
    <property type="evidence" value="ECO:0007669"/>
    <property type="project" value="UniProtKB-KW"/>
</dbReference>
<dbReference type="InterPro" id="IPR005320">
    <property type="entry name" value="Peptidase_S51"/>
</dbReference>
<proteinExistence type="inferred from homology"/>
<organism evidence="5 6">
    <name type="scientific">Actinopolymorpha singaporensis</name>
    <dbReference type="NCBI Taxonomy" id="117157"/>
    <lineage>
        <taxon>Bacteria</taxon>
        <taxon>Bacillati</taxon>
        <taxon>Actinomycetota</taxon>
        <taxon>Actinomycetes</taxon>
        <taxon>Propionibacteriales</taxon>
        <taxon>Actinopolymorphaceae</taxon>
        <taxon>Actinopolymorpha</taxon>
    </lineage>
</organism>
<dbReference type="GO" id="GO:0008236">
    <property type="term" value="F:serine-type peptidase activity"/>
    <property type="evidence" value="ECO:0007669"/>
    <property type="project" value="UniProtKB-KW"/>
</dbReference>
<keyword evidence="3" id="KW-0378">Hydrolase</keyword>
<keyword evidence="2" id="KW-0645">Protease</keyword>
<dbReference type="SUPFAM" id="SSF52317">
    <property type="entry name" value="Class I glutamine amidotransferase-like"/>
    <property type="match status" value="1"/>
</dbReference>